<dbReference type="STRING" id="3818.A0A444YKX5"/>
<dbReference type="AlphaFoldDB" id="A0A444YKX5"/>
<dbReference type="EMBL" id="SDMP01000016">
    <property type="protein sequence ID" value="RYR02499.1"/>
    <property type="molecule type" value="Genomic_DNA"/>
</dbReference>
<evidence type="ECO:0000256" key="2">
    <source>
        <dbReference type="PROSITE-ProRule" id="PRU00708"/>
    </source>
</evidence>
<dbReference type="Pfam" id="PF13041">
    <property type="entry name" value="PPR_2"/>
    <property type="match status" value="1"/>
</dbReference>
<feature type="repeat" description="PPR" evidence="2">
    <location>
        <begin position="172"/>
        <end position="206"/>
    </location>
</feature>
<feature type="repeat" description="PPR" evidence="2">
    <location>
        <begin position="67"/>
        <end position="101"/>
    </location>
</feature>
<comment type="caution">
    <text evidence="3">The sequence shown here is derived from an EMBL/GenBank/DDBJ whole genome shotgun (WGS) entry which is preliminary data.</text>
</comment>
<dbReference type="PANTHER" id="PTHR46862">
    <property type="entry name" value="OS07G0661900 PROTEIN"/>
    <property type="match status" value="1"/>
</dbReference>
<dbReference type="Proteomes" id="UP000289738">
    <property type="component" value="Chromosome B06"/>
</dbReference>
<feature type="repeat" description="PPR" evidence="2">
    <location>
        <begin position="28"/>
        <end position="58"/>
    </location>
</feature>
<keyword evidence="4" id="KW-1185">Reference proteome</keyword>
<evidence type="ECO:0000256" key="1">
    <source>
        <dbReference type="ARBA" id="ARBA00022737"/>
    </source>
</evidence>
<feature type="repeat" description="PPR" evidence="2">
    <location>
        <begin position="102"/>
        <end position="136"/>
    </location>
</feature>
<name>A0A444YKX5_ARAHY</name>
<feature type="repeat" description="PPR" evidence="2">
    <location>
        <begin position="137"/>
        <end position="171"/>
    </location>
</feature>
<dbReference type="Pfam" id="PF12854">
    <property type="entry name" value="PPR_1"/>
    <property type="match status" value="1"/>
</dbReference>
<dbReference type="Pfam" id="PF01535">
    <property type="entry name" value="PPR"/>
    <property type="match status" value="2"/>
</dbReference>
<organism evidence="3 4">
    <name type="scientific">Arachis hypogaea</name>
    <name type="common">Peanut</name>
    <dbReference type="NCBI Taxonomy" id="3818"/>
    <lineage>
        <taxon>Eukaryota</taxon>
        <taxon>Viridiplantae</taxon>
        <taxon>Streptophyta</taxon>
        <taxon>Embryophyta</taxon>
        <taxon>Tracheophyta</taxon>
        <taxon>Spermatophyta</taxon>
        <taxon>Magnoliopsida</taxon>
        <taxon>eudicotyledons</taxon>
        <taxon>Gunneridae</taxon>
        <taxon>Pentapetalae</taxon>
        <taxon>rosids</taxon>
        <taxon>fabids</taxon>
        <taxon>Fabales</taxon>
        <taxon>Fabaceae</taxon>
        <taxon>Papilionoideae</taxon>
        <taxon>50 kb inversion clade</taxon>
        <taxon>dalbergioids sensu lato</taxon>
        <taxon>Dalbergieae</taxon>
        <taxon>Pterocarpus clade</taxon>
        <taxon>Arachis</taxon>
    </lineage>
</organism>
<evidence type="ECO:0008006" key="5">
    <source>
        <dbReference type="Google" id="ProtNLM"/>
    </source>
</evidence>
<keyword evidence="1" id="KW-0677">Repeat</keyword>
<reference evidence="3 4" key="1">
    <citation type="submission" date="2019-01" db="EMBL/GenBank/DDBJ databases">
        <title>Sequencing of cultivated peanut Arachis hypogaea provides insights into genome evolution and oil improvement.</title>
        <authorList>
            <person name="Chen X."/>
        </authorList>
    </citation>
    <scope>NUCLEOTIDE SEQUENCE [LARGE SCALE GENOMIC DNA]</scope>
    <source>
        <strain evidence="4">cv. Fuhuasheng</strain>
        <tissue evidence="3">Leaves</tissue>
    </source>
</reference>
<sequence length="309" mass="34626">MNGLINADMVESAVKVFEAMREVNVRPDSFSYNTVIKGYCKVGKTRKALEMIREMEAGDDGRNVGPDKVSYMTVMQACYGEGDVDCCVSLYHEMNEKGLVVPPHAYSLVVCGLCRQGKVVEGLNVFEEMRRDSCRANKAVYTALIYGYEKTGNVDGTMRLFERMRQEGIKLDEVTYGAIVNGLCKGGRVEEALGYLEFCKENGVMARRVDEVEKLFYEKVDKGCPRILIAIMHLSMDGVKVKEACKLADGIVDKGREISGKVRTLIINALRKAGNADLAIRLMYSKIGIEHDWMHSLKKRVKFQTLIDS</sequence>
<dbReference type="PANTHER" id="PTHR46862:SF5">
    <property type="entry name" value="OS02G0170000 PROTEIN"/>
    <property type="match status" value="1"/>
</dbReference>
<evidence type="ECO:0000313" key="4">
    <source>
        <dbReference type="Proteomes" id="UP000289738"/>
    </source>
</evidence>
<dbReference type="InterPro" id="IPR002885">
    <property type="entry name" value="PPR_rpt"/>
</dbReference>
<proteinExistence type="predicted"/>
<gene>
    <name evidence="3" type="ORF">Ahy_B06g081289</name>
</gene>
<dbReference type="PROSITE" id="PS51375">
    <property type="entry name" value="PPR"/>
    <property type="match status" value="5"/>
</dbReference>
<protein>
    <recommendedName>
        <fullName evidence="5">Pentatricopeptide repeat-containing protein</fullName>
    </recommendedName>
</protein>
<dbReference type="NCBIfam" id="TIGR00756">
    <property type="entry name" value="PPR"/>
    <property type="match status" value="6"/>
</dbReference>
<dbReference type="InterPro" id="IPR011990">
    <property type="entry name" value="TPR-like_helical_dom_sf"/>
</dbReference>
<accession>A0A444YKX5</accession>
<evidence type="ECO:0000313" key="3">
    <source>
        <dbReference type="EMBL" id="RYR02499.1"/>
    </source>
</evidence>
<dbReference type="Gene3D" id="1.25.40.10">
    <property type="entry name" value="Tetratricopeptide repeat domain"/>
    <property type="match status" value="3"/>
</dbReference>